<comment type="caution">
    <text evidence="5">The sequence shown here is derived from an EMBL/GenBank/DDBJ whole genome shotgun (WGS) entry which is preliminary data.</text>
</comment>
<dbReference type="Pfam" id="PF00346">
    <property type="entry name" value="Complex1_49kDa"/>
    <property type="match status" value="1"/>
</dbReference>
<dbReference type="GO" id="GO:0051287">
    <property type="term" value="F:NAD binding"/>
    <property type="evidence" value="ECO:0007669"/>
    <property type="project" value="InterPro"/>
</dbReference>
<dbReference type="Proteomes" id="UP001233999">
    <property type="component" value="Unassembled WGS sequence"/>
</dbReference>
<keyword evidence="6" id="KW-1185">Reference proteome</keyword>
<dbReference type="Gene3D" id="1.10.645.10">
    <property type="entry name" value="Cytochrome-c3 Hydrogenase, chain B"/>
    <property type="match status" value="1"/>
</dbReference>
<dbReference type="GO" id="GO:0016651">
    <property type="term" value="F:oxidoreductase activity, acting on NAD(P)H"/>
    <property type="evidence" value="ECO:0007669"/>
    <property type="project" value="InterPro"/>
</dbReference>
<evidence type="ECO:0000259" key="4">
    <source>
        <dbReference type="Pfam" id="PF00346"/>
    </source>
</evidence>
<dbReference type="InterPro" id="IPR029014">
    <property type="entry name" value="NiFe-Hase_large"/>
</dbReference>
<evidence type="ECO:0000256" key="2">
    <source>
        <dbReference type="ARBA" id="ARBA00030505"/>
    </source>
</evidence>
<dbReference type="PANTHER" id="PTHR11993:SF10">
    <property type="entry name" value="NADH DEHYDROGENASE [UBIQUINONE] IRON-SULFUR PROTEIN 2, MITOCHONDRIAL"/>
    <property type="match status" value="1"/>
</dbReference>
<proteinExistence type="inferred from homology"/>
<protein>
    <recommendedName>
        <fullName evidence="2">Complex I-49kD</fullName>
    </recommendedName>
    <alternativeName>
        <fullName evidence="3">NADH-ubiquinone oxidoreductase 49 kDa subunit</fullName>
    </alternativeName>
</protein>
<evidence type="ECO:0000256" key="3">
    <source>
        <dbReference type="ARBA" id="ARBA00031562"/>
    </source>
</evidence>
<dbReference type="GO" id="GO:0006120">
    <property type="term" value="P:mitochondrial electron transport, NADH to ubiquinone"/>
    <property type="evidence" value="ECO:0007669"/>
    <property type="project" value="TreeGrafter"/>
</dbReference>
<reference evidence="5" key="1">
    <citation type="journal article" date="2023" name="IScience">
        <title>Live-bearing cockroach genome reveals convergent evolutionary mechanisms linked to viviparity in insects and beyond.</title>
        <authorList>
            <person name="Fouks B."/>
            <person name="Harrison M.C."/>
            <person name="Mikhailova A.A."/>
            <person name="Marchal E."/>
            <person name="English S."/>
            <person name="Carruthers M."/>
            <person name="Jennings E.C."/>
            <person name="Chiamaka E.L."/>
            <person name="Frigard R.A."/>
            <person name="Pippel M."/>
            <person name="Attardo G.M."/>
            <person name="Benoit J.B."/>
            <person name="Bornberg-Bauer E."/>
            <person name="Tobe S.S."/>
        </authorList>
    </citation>
    <scope>NUCLEOTIDE SEQUENCE</scope>
    <source>
        <strain evidence="5">Stay&amp;Tobe</strain>
    </source>
</reference>
<sequence>MHAAYVRPGGVNQDLPLGLLDDIYEFASKFGDEGWMSGVMLRGSGIKWDLRKSQPYDSYDDSEFDVPIGTKRDFCELYLAIAPHKQKELTIWEKIHIQKNKGKLMNFEIPEKIYMRRELTELFNTLPWLSEPANQSKTYCSARAPNDDDSFSSFVDLSSREVAPCNIHGASGNCVRSRRSYNKRSMHNLSQPYALYRTRGYTVPSYPTFSAIQATLGLSYLWVRINGSDRCVTLNALAVFPLNFMIYDLTASQNSAEVIFG</sequence>
<reference evidence="5" key="2">
    <citation type="submission" date="2023-05" db="EMBL/GenBank/DDBJ databases">
        <authorList>
            <person name="Fouks B."/>
        </authorList>
    </citation>
    <scope>NUCLEOTIDE SEQUENCE</scope>
    <source>
        <strain evidence="5">Stay&amp;Tobe</strain>
        <tissue evidence="5">Testes</tissue>
    </source>
</reference>
<comment type="similarity">
    <text evidence="1">Belongs to the complex I 49 kDa subunit family.</text>
</comment>
<dbReference type="InterPro" id="IPR022885">
    <property type="entry name" value="NDH1_su_D/H"/>
</dbReference>
<dbReference type="GO" id="GO:0048038">
    <property type="term" value="F:quinone binding"/>
    <property type="evidence" value="ECO:0007669"/>
    <property type="project" value="InterPro"/>
</dbReference>
<evidence type="ECO:0000313" key="6">
    <source>
        <dbReference type="Proteomes" id="UP001233999"/>
    </source>
</evidence>
<gene>
    <name evidence="5" type="ORF">L9F63_026431</name>
</gene>
<dbReference type="SUPFAM" id="SSF56762">
    <property type="entry name" value="HydB/Nqo4-like"/>
    <property type="match status" value="1"/>
</dbReference>
<evidence type="ECO:0000256" key="1">
    <source>
        <dbReference type="ARBA" id="ARBA00005769"/>
    </source>
</evidence>
<organism evidence="5 6">
    <name type="scientific">Diploptera punctata</name>
    <name type="common">Pacific beetle cockroach</name>
    <dbReference type="NCBI Taxonomy" id="6984"/>
    <lineage>
        <taxon>Eukaryota</taxon>
        <taxon>Metazoa</taxon>
        <taxon>Ecdysozoa</taxon>
        <taxon>Arthropoda</taxon>
        <taxon>Hexapoda</taxon>
        <taxon>Insecta</taxon>
        <taxon>Pterygota</taxon>
        <taxon>Neoptera</taxon>
        <taxon>Polyneoptera</taxon>
        <taxon>Dictyoptera</taxon>
        <taxon>Blattodea</taxon>
        <taxon>Blaberoidea</taxon>
        <taxon>Blaberidae</taxon>
        <taxon>Diplopterinae</taxon>
        <taxon>Diploptera</taxon>
    </lineage>
</organism>
<evidence type="ECO:0000313" key="5">
    <source>
        <dbReference type="EMBL" id="KAJ9599721.1"/>
    </source>
</evidence>
<dbReference type="InterPro" id="IPR001135">
    <property type="entry name" value="NADH_Q_OxRdtase_suD"/>
</dbReference>
<dbReference type="GO" id="GO:0005739">
    <property type="term" value="C:mitochondrion"/>
    <property type="evidence" value="ECO:0007669"/>
    <property type="project" value="GOC"/>
</dbReference>
<feature type="non-terminal residue" evidence="5">
    <location>
        <position position="261"/>
    </location>
</feature>
<dbReference type="PANTHER" id="PTHR11993">
    <property type="entry name" value="NADH-UBIQUINONE OXIDOREDUCTASE 49 KDA SUBUNIT"/>
    <property type="match status" value="1"/>
</dbReference>
<name>A0AAD8AIN8_DIPPU</name>
<dbReference type="EMBL" id="JASPKZ010000604">
    <property type="protein sequence ID" value="KAJ9599721.1"/>
    <property type="molecule type" value="Genomic_DNA"/>
</dbReference>
<dbReference type="AlphaFoldDB" id="A0AAD8AIN8"/>
<accession>A0AAD8AIN8</accession>
<feature type="domain" description="NADH-quinone oxidoreductase subunit D" evidence="4">
    <location>
        <begin position="36"/>
        <end position="230"/>
    </location>
</feature>